<evidence type="ECO:0000256" key="3">
    <source>
        <dbReference type="ARBA" id="ARBA00022553"/>
    </source>
</evidence>
<keyword evidence="4 9" id="KW-0808">Transferase</keyword>
<evidence type="ECO:0000259" key="7">
    <source>
        <dbReference type="PROSITE" id="PS50109"/>
    </source>
</evidence>
<dbReference type="InterPro" id="IPR003594">
    <property type="entry name" value="HATPase_dom"/>
</dbReference>
<evidence type="ECO:0000256" key="4">
    <source>
        <dbReference type="ARBA" id="ARBA00022679"/>
    </source>
</evidence>
<feature type="domain" description="Histidine kinase" evidence="7">
    <location>
        <begin position="88"/>
        <end position="304"/>
    </location>
</feature>
<evidence type="ECO:0000256" key="5">
    <source>
        <dbReference type="ARBA" id="ARBA00022777"/>
    </source>
</evidence>
<evidence type="ECO:0000313" key="10">
    <source>
        <dbReference type="Proteomes" id="UP000250079"/>
    </source>
</evidence>
<dbReference type="SMART" id="SM00387">
    <property type="entry name" value="HATPase_c"/>
    <property type="match status" value="1"/>
</dbReference>
<dbReference type="EC" id="2.7.13.3" evidence="2"/>
<dbReference type="CDD" id="cd00082">
    <property type="entry name" value="HisKA"/>
    <property type="match status" value="1"/>
</dbReference>
<dbReference type="Gene3D" id="3.30.565.10">
    <property type="entry name" value="Histidine kinase-like ATPase, C-terminal domain"/>
    <property type="match status" value="1"/>
</dbReference>
<keyword evidence="5" id="KW-0418">Kinase</keyword>
<dbReference type="GO" id="GO:0000155">
    <property type="term" value="F:phosphorelay sensor kinase activity"/>
    <property type="evidence" value="ECO:0007669"/>
    <property type="project" value="InterPro"/>
</dbReference>
<dbReference type="PRINTS" id="PR00344">
    <property type="entry name" value="BCTRLSENSOR"/>
</dbReference>
<dbReference type="InterPro" id="IPR005467">
    <property type="entry name" value="His_kinase_dom"/>
</dbReference>
<dbReference type="OrthoDB" id="7051659at2"/>
<dbReference type="KEGG" id="gai:IMCC3135_00555"/>
<dbReference type="EMBL" id="CP018632">
    <property type="protein sequence ID" value="ASJ70237.1"/>
    <property type="molecule type" value="Genomic_DNA"/>
</dbReference>
<dbReference type="SUPFAM" id="SSF47384">
    <property type="entry name" value="Homodimeric domain of signal transducing histidine kinase"/>
    <property type="match status" value="1"/>
</dbReference>
<dbReference type="InterPro" id="IPR004358">
    <property type="entry name" value="Sig_transdc_His_kin-like_C"/>
</dbReference>
<dbReference type="AlphaFoldDB" id="A0A2Z2NRR7"/>
<dbReference type="PANTHER" id="PTHR43047:SF9">
    <property type="entry name" value="HISTIDINE KINASE"/>
    <property type="match status" value="1"/>
</dbReference>
<protein>
    <recommendedName>
        <fullName evidence="2">histidine kinase</fullName>
        <ecNumber evidence="2">2.7.13.3</ecNumber>
    </recommendedName>
</protein>
<sequence length="454" mass="50887">MGSAEQEELRKLRKINKALMERVERSMDQQGNAYSLFQAAIVLEEQVRRRTMELSSTLVDLEQTNLQLVTAKDAAEQANFSKTRFLASASHDVLQPLNAAMLLMSSLSTIQASDEGVRLSRQVEQSLETMDDLLRNLLYMSRLDAGDVHPNWQTVSLDNLFDSIASDFEPVARVRNLKLRVKRSGLHVWSDPTMLRRTIQNIVTNALRYTREGGALLVAGRHEGKVHVRIADTGIGIEPARIKEIFVEFHRCAQGQNELDGSYAGLGLGLAIVERMVNALDIELTVNSRVDRGSCFKLTLPFKEPTQFLAGGRMPEKLSGAQLANTKILLIENDLVALKAMNTLLSQWGCDLRVASSTQETMDVLNHDKSWEPDLIIADQHLDNNERGTSIIRIVRQRTGRRLPAVVVTAAPSDRLWAMADQRRLEIMQKPVKPAQLRALLMHLRARAADLSEN</sequence>
<dbReference type="Proteomes" id="UP000250079">
    <property type="component" value="Chromosome"/>
</dbReference>
<evidence type="ECO:0000256" key="2">
    <source>
        <dbReference type="ARBA" id="ARBA00012438"/>
    </source>
</evidence>
<dbReference type="InterPro" id="IPR003661">
    <property type="entry name" value="HisK_dim/P_dom"/>
</dbReference>
<dbReference type="GO" id="GO:0005886">
    <property type="term" value="C:plasma membrane"/>
    <property type="evidence" value="ECO:0007669"/>
    <property type="project" value="TreeGrafter"/>
</dbReference>
<dbReference type="SUPFAM" id="SSF52172">
    <property type="entry name" value="CheY-like"/>
    <property type="match status" value="1"/>
</dbReference>
<evidence type="ECO:0000256" key="6">
    <source>
        <dbReference type="PROSITE-ProRule" id="PRU00169"/>
    </source>
</evidence>
<dbReference type="InterPro" id="IPR036890">
    <property type="entry name" value="HATPase_C_sf"/>
</dbReference>
<evidence type="ECO:0000313" key="9">
    <source>
        <dbReference type="EMBL" id="ASJ70237.1"/>
    </source>
</evidence>
<comment type="catalytic activity">
    <reaction evidence="1">
        <text>ATP + protein L-histidine = ADP + protein N-phospho-L-histidine.</text>
        <dbReference type="EC" id="2.7.13.3"/>
    </reaction>
</comment>
<dbReference type="Pfam" id="PF00512">
    <property type="entry name" value="HisKA"/>
    <property type="match status" value="1"/>
</dbReference>
<keyword evidence="10" id="KW-1185">Reference proteome</keyword>
<dbReference type="PROSITE" id="PS50110">
    <property type="entry name" value="RESPONSE_REGULATORY"/>
    <property type="match status" value="1"/>
</dbReference>
<proteinExistence type="predicted"/>
<evidence type="ECO:0000259" key="8">
    <source>
        <dbReference type="PROSITE" id="PS50110"/>
    </source>
</evidence>
<feature type="domain" description="Response regulatory" evidence="8">
    <location>
        <begin position="327"/>
        <end position="445"/>
    </location>
</feature>
<accession>A0A2Z2NRR7</accession>
<dbReference type="SUPFAM" id="SSF55874">
    <property type="entry name" value="ATPase domain of HSP90 chaperone/DNA topoisomerase II/histidine kinase"/>
    <property type="match status" value="1"/>
</dbReference>
<keyword evidence="3 6" id="KW-0597">Phosphoprotein</keyword>
<dbReference type="PANTHER" id="PTHR43047">
    <property type="entry name" value="TWO-COMPONENT HISTIDINE PROTEIN KINASE"/>
    <property type="match status" value="1"/>
</dbReference>
<gene>
    <name evidence="9" type="primary">torS</name>
    <name evidence="9" type="ORF">IMCC3135_00555</name>
</gene>
<evidence type="ECO:0000256" key="1">
    <source>
        <dbReference type="ARBA" id="ARBA00000085"/>
    </source>
</evidence>
<dbReference type="PROSITE" id="PS50109">
    <property type="entry name" value="HIS_KIN"/>
    <property type="match status" value="1"/>
</dbReference>
<dbReference type="RefSeq" id="WP_088915796.1">
    <property type="nucleotide sequence ID" value="NZ_CP018632.1"/>
</dbReference>
<dbReference type="SMART" id="SM00388">
    <property type="entry name" value="HisKA"/>
    <property type="match status" value="1"/>
</dbReference>
<feature type="modified residue" description="4-aspartylphosphate" evidence="6">
    <location>
        <position position="379"/>
    </location>
</feature>
<reference evidence="9 10" key="1">
    <citation type="submission" date="2016-12" db="EMBL/GenBank/DDBJ databases">
        <authorList>
            <person name="Song W.-J."/>
            <person name="Kurnit D.M."/>
        </authorList>
    </citation>
    <scope>NUCLEOTIDE SEQUENCE [LARGE SCALE GENOMIC DNA]</scope>
    <source>
        <strain evidence="9 10">IMCC3135</strain>
    </source>
</reference>
<dbReference type="InterPro" id="IPR036097">
    <property type="entry name" value="HisK_dim/P_sf"/>
</dbReference>
<organism evidence="9 10">
    <name type="scientific">Granulosicoccus antarcticus IMCC3135</name>
    <dbReference type="NCBI Taxonomy" id="1192854"/>
    <lineage>
        <taxon>Bacteria</taxon>
        <taxon>Pseudomonadati</taxon>
        <taxon>Pseudomonadota</taxon>
        <taxon>Gammaproteobacteria</taxon>
        <taxon>Chromatiales</taxon>
        <taxon>Granulosicoccaceae</taxon>
        <taxon>Granulosicoccus</taxon>
    </lineage>
</organism>
<dbReference type="InterPro" id="IPR001789">
    <property type="entry name" value="Sig_transdc_resp-reg_receiver"/>
</dbReference>
<dbReference type="InterPro" id="IPR011006">
    <property type="entry name" value="CheY-like_superfamily"/>
</dbReference>
<name>A0A2Z2NRR7_9GAMM</name>
<dbReference type="GO" id="GO:0009927">
    <property type="term" value="F:histidine phosphotransfer kinase activity"/>
    <property type="evidence" value="ECO:0007669"/>
    <property type="project" value="TreeGrafter"/>
</dbReference>
<dbReference type="Pfam" id="PF00072">
    <property type="entry name" value="Response_reg"/>
    <property type="match status" value="1"/>
</dbReference>
<dbReference type="SMART" id="SM00448">
    <property type="entry name" value="REC"/>
    <property type="match status" value="1"/>
</dbReference>
<dbReference type="Gene3D" id="3.40.50.2300">
    <property type="match status" value="1"/>
</dbReference>
<dbReference type="Pfam" id="PF02518">
    <property type="entry name" value="HATPase_c"/>
    <property type="match status" value="1"/>
</dbReference>
<dbReference type="Gene3D" id="1.10.287.130">
    <property type="match status" value="1"/>
</dbReference>